<protein>
    <submittedName>
        <fullName evidence="4">Hydrolase</fullName>
    </submittedName>
</protein>
<reference evidence="5" key="1">
    <citation type="journal article" date="2019" name="Int. J. Syst. Evol. Microbiol.">
        <title>The Global Catalogue of Microorganisms (GCM) 10K type strain sequencing project: providing services to taxonomists for standard genome sequencing and annotation.</title>
        <authorList>
            <consortium name="The Broad Institute Genomics Platform"/>
            <consortium name="The Broad Institute Genome Sequencing Center for Infectious Disease"/>
            <person name="Wu L."/>
            <person name="Ma J."/>
        </authorList>
    </citation>
    <scope>NUCLEOTIDE SEQUENCE [LARGE SCALE GENOMIC DNA]</scope>
    <source>
        <strain evidence="5">JCM 4253</strain>
    </source>
</reference>
<dbReference type="InterPro" id="IPR000073">
    <property type="entry name" value="AB_hydrolase_1"/>
</dbReference>
<organism evidence="4 5">
    <name type="scientific">Streptomyces capoamus</name>
    <dbReference type="NCBI Taxonomy" id="68183"/>
    <lineage>
        <taxon>Bacteria</taxon>
        <taxon>Bacillati</taxon>
        <taxon>Actinomycetota</taxon>
        <taxon>Actinomycetes</taxon>
        <taxon>Kitasatosporales</taxon>
        <taxon>Streptomycetaceae</taxon>
        <taxon>Streptomyces</taxon>
    </lineage>
</organism>
<keyword evidence="1 4" id="KW-0378">Hydrolase</keyword>
<dbReference type="Pfam" id="PF00561">
    <property type="entry name" value="Abhydrolase_1"/>
    <property type="match status" value="1"/>
</dbReference>
<dbReference type="GO" id="GO:0016787">
    <property type="term" value="F:hydrolase activity"/>
    <property type="evidence" value="ECO:0007669"/>
    <property type="project" value="UniProtKB-KW"/>
</dbReference>
<evidence type="ECO:0000313" key="5">
    <source>
        <dbReference type="Proteomes" id="UP000619355"/>
    </source>
</evidence>
<name>A0A919F3B0_9ACTN</name>
<sequence>MPHVTTAPTGGNKPTGFGSVTGVPNLPQGFTETFESRLVEVDGLLLHAVVGGRGPALLLLCGWPQTWYAWRFLMPALARDFTVVAADPRGVGLSDKPEGGYDSGTVARDLIGLMEALGHQRFALVGHDVGMLTGYAMAADYPERIERFACSEAIIPGVAPSPPLLGDRRLNDLLWHFAFNRTHDINERLVEGREEIYFGYQFATKAATPTSIPDYAVKVYVDSLKSSPDALRASFDYYRALDEVMEQSARRKQRKITMPVLAVAGAASLGDGLEQEVRLFAEDVTARVIPGCGHFVPEEAPEALLDALSTFLAPYKDGAAKE</sequence>
<evidence type="ECO:0000256" key="1">
    <source>
        <dbReference type="ARBA" id="ARBA00022801"/>
    </source>
</evidence>
<dbReference type="Gene3D" id="3.40.50.1820">
    <property type="entry name" value="alpha/beta hydrolase"/>
    <property type="match status" value="1"/>
</dbReference>
<dbReference type="EMBL" id="BNBF01000036">
    <property type="protein sequence ID" value="GHG74834.1"/>
    <property type="molecule type" value="Genomic_DNA"/>
</dbReference>
<dbReference type="Proteomes" id="UP000619355">
    <property type="component" value="Unassembled WGS sequence"/>
</dbReference>
<accession>A0A919F3B0</accession>
<dbReference type="PANTHER" id="PTHR43329">
    <property type="entry name" value="EPOXIDE HYDROLASE"/>
    <property type="match status" value="1"/>
</dbReference>
<dbReference type="PRINTS" id="PR00412">
    <property type="entry name" value="EPOXHYDRLASE"/>
</dbReference>
<keyword evidence="5" id="KW-1185">Reference proteome</keyword>
<dbReference type="InterPro" id="IPR029058">
    <property type="entry name" value="AB_hydrolase_fold"/>
</dbReference>
<proteinExistence type="predicted"/>
<dbReference type="SUPFAM" id="SSF53474">
    <property type="entry name" value="alpha/beta-Hydrolases"/>
    <property type="match status" value="1"/>
</dbReference>
<feature type="region of interest" description="Disordered" evidence="2">
    <location>
        <begin position="1"/>
        <end position="22"/>
    </location>
</feature>
<dbReference type="AlphaFoldDB" id="A0A919F3B0"/>
<dbReference type="InterPro" id="IPR000639">
    <property type="entry name" value="Epox_hydrolase-like"/>
</dbReference>
<comment type="caution">
    <text evidence="4">The sequence shown here is derived from an EMBL/GenBank/DDBJ whole genome shotgun (WGS) entry which is preliminary data.</text>
</comment>
<evidence type="ECO:0000259" key="3">
    <source>
        <dbReference type="Pfam" id="PF00561"/>
    </source>
</evidence>
<gene>
    <name evidence="4" type="ORF">GCM10018980_71950</name>
</gene>
<feature type="domain" description="AB hydrolase-1" evidence="3">
    <location>
        <begin position="55"/>
        <end position="301"/>
    </location>
</feature>
<evidence type="ECO:0000313" key="4">
    <source>
        <dbReference type="EMBL" id="GHG74834.1"/>
    </source>
</evidence>
<evidence type="ECO:0000256" key="2">
    <source>
        <dbReference type="SAM" id="MobiDB-lite"/>
    </source>
</evidence>